<proteinExistence type="predicted"/>
<evidence type="ECO:0000313" key="3">
    <source>
        <dbReference type="Proteomes" id="UP000724874"/>
    </source>
</evidence>
<evidence type="ECO:0000256" key="1">
    <source>
        <dbReference type="SAM" id="MobiDB-lite"/>
    </source>
</evidence>
<reference evidence="2" key="1">
    <citation type="submission" date="2020-11" db="EMBL/GenBank/DDBJ databases">
        <authorList>
            <consortium name="DOE Joint Genome Institute"/>
            <person name="Ahrendt S."/>
            <person name="Riley R."/>
            <person name="Andreopoulos W."/>
            <person name="LaButti K."/>
            <person name="Pangilinan J."/>
            <person name="Ruiz-duenas F.J."/>
            <person name="Barrasa J.M."/>
            <person name="Sanchez-Garcia M."/>
            <person name="Camarero S."/>
            <person name="Miyauchi S."/>
            <person name="Serrano A."/>
            <person name="Linde D."/>
            <person name="Babiker R."/>
            <person name="Drula E."/>
            <person name="Ayuso-Fernandez I."/>
            <person name="Pacheco R."/>
            <person name="Padilla G."/>
            <person name="Ferreira P."/>
            <person name="Barriuso J."/>
            <person name="Kellner H."/>
            <person name="Castanera R."/>
            <person name="Alfaro M."/>
            <person name="Ramirez L."/>
            <person name="Pisabarro A.G."/>
            <person name="Kuo A."/>
            <person name="Tritt A."/>
            <person name="Lipzen A."/>
            <person name="He G."/>
            <person name="Yan M."/>
            <person name="Ng V."/>
            <person name="Cullen D."/>
            <person name="Martin F."/>
            <person name="Rosso M.-N."/>
            <person name="Henrissat B."/>
            <person name="Hibbett D."/>
            <person name="Martinez A.T."/>
            <person name="Grigoriev I.V."/>
        </authorList>
    </citation>
    <scope>NUCLEOTIDE SEQUENCE</scope>
    <source>
        <strain evidence="2">AH 44721</strain>
    </source>
</reference>
<comment type="caution">
    <text evidence="2">The sequence shown here is derived from an EMBL/GenBank/DDBJ whole genome shotgun (WGS) entry which is preliminary data.</text>
</comment>
<gene>
    <name evidence="2" type="ORF">CPB84DRAFT_1748941</name>
</gene>
<name>A0A9P5TKB4_GYMJU</name>
<evidence type="ECO:0000313" key="2">
    <source>
        <dbReference type="EMBL" id="KAF8891505.1"/>
    </source>
</evidence>
<protein>
    <submittedName>
        <fullName evidence="2">Uncharacterized protein</fullName>
    </submittedName>
</protein>
<dbReference type="Proteomes" id="UP000724874">
    <property type="component" value="Unassembled WGS sequence"/>
</dbReference>
<organism evidence="2 3">
    <name type="scientific">Gymnopilus junonius</name>
    <name type="common">Spectacular rustgill mushroom</name>
    <name type="synonym">Gymnopilus spectabilis subsp. junonius</name>
    <dbReference type="NCBI Taxonomy" id="109634"/>
    <lineage>
        <taxon>Eukaryota</taxon>
        <taxon>Fungi</taxon>
        <taxon>Dikarya</taxon>
        <taxon>Basidiomycota</taxon>
        <taxon>Agaricomycotina</taxon>
        <taxon>Agaricomycetes</taxon>
        <taxon>Agaricomycetidae</taxon>
        <taxon>Agaricales</taxon>
        <taxon>Agaricineae</taxon>
        <taxon>Hymenogastraceae</taxon>
        <taxon>Gymnopilus</taxon>
    </lineage>
</organism>
<keyword evidence="3" id="KW-1185">Reference proteome</keyword>
<accession>A0A9P5TKB4</accession>
<dbReference type="AlphaFoldDB" id="A0A9P5TKB4"/>
<feature type="region of interest" description="Disordered" evidence="1">
    <location>
        <begin position="136"/>
        <end position="173"/>
    </location>
</feature>
<dbReference type="EMBL" id="JADNYJ010000072">
    <property type="protein sequence ID" value="KAF8891505.1"/>
    <property type="molecule type" value="Genomic_DNA"/>
</dbReference>
<sequence length="199" mass="22043">MSAVASTVDVCAKKTSEGDDPQTYFDNRVKVTSKNTHIYRSFFSNKTPGNRHAATGTIWFTSPYYRDDAITARALSSSRADFQHVLDGAELFYRENEGWKSVPQDLVGQSFTNILHPGDSRYTGCKAPDLEDLRSLSSVESKRKKRSISKPPLKLDNQVGKFGASPSAEEDAGKVPLAQNQWIASLLEEFQSMPISCQA</sequence>